<dbReference type="OrthoDB" id="9770793at2"/>
<dbReference type="Proteomes" id="UP000295632">
    <property type="component" value="Unassembled WGS sequence"/>
</dbReference>
<organism evidence="1 2">
    <name type="scientific">Aureibacillus halotolerans</name>
    <dbReference type="NCBI Taxonomy" id="1508390"/>
    <lineage>
        <taxon>Bacteria</taxon>
        <taxon>Bacillati</taxon>
        <taxon>Bacillota</taxon>
        <taxon>Bacilli</taxon>
        <taxon>Bacillales</taxon>
        <taxon>Bacillaceae</taxon>
        <taxon>Aureibacillus</taxon>
    </lineage>
</organism>
<comment type="caution">
    <text evidence="1">The sequence shown here is derived from an EMBL/GenBank/DDBJ whole genome shotgun (WGS) entry which is preliminary data.</text>
</comment>
<evidence type="ECO:0000313" key="1">
    <source>
        <dbReference type="EMBL" id="TDQ41048.1"/>
    </source>
</evidence>
<accession>A0A4R6U3J7</accession>
<dbReference type="RefSeq" id="WP_133579654.1">
    <property type="nucleotide sequence ID" value="NZ_SNYJ01000004.1"/>
</dbReference>
<evidence type="ECO:0000313" key="2">
    <source>
        <dbReference type="Proteomes" id="UP000295632"/>
    </source>
</evidence>
<keyword evidence="2" id="KW-1185">Reference proteome</keyword>
<dbReference type="PANTHER" id="PTHR42110:SF1">
    <property type="entry name" value="L-ASPARAGINASE, PUTATIVE (AFU_ORTHOLOGUE AFUA_3G11890)-RELATED"/>
    <property type="match status" value="1"/>
</dbReference>
<reference evidence="1 2" key="1">
    <citation type="submission" date="2019-03" db="EMBL/GenBank/DDBJ databases">
        <title>Genomic Encyclopedia of Type Strains, Phase IV (KMG-IV): sequencing the most valuable type-strain genomes for metagenomic binning, comparative biology and taxonomic classification.</title>
        <authorList>
            <person name="Goeker M."/>
        </authorList>
    </citation>
    <scope>NUCLEOTIDE SEQUENCE [LARGE SCALE GENOMIC DNA]</scope>
    <source>
        <strain evidence="1 2">DSM 28697</strain>
    </source>
</reference>
<dbReference type="AlphaFoldDB" id="A0A4R6U3J7"/>
<dbReference type="EMBL" id="SNYJ01000004">
    <property type="protein sequence ID" value="TDQ41048.1"/>
    <property type="molecule type" value="Genomic_DNA"/>
</dbReference>
<sequence length="342" mass="38054">MIAPILLKEWRGNVLENVHHGLVCGIDAEKQPIFSVGDTTTPVFYRSALKPIQAIPVFETAVFEKYGISTTEAALCTASQRGELYHQHALQSLLEKLGLAEDQLVCHASYPLNEAPKFERLWQQQPHRKLHHNCAGKHLGLLAACRAHGWPEKDYEHLDHPVQQRILDVLSILAEVPKEEIELGTDGCGVPVFAVPLQHMAISYLKFAVPELIEDQALRKTVTAIGDIMNQHPTIVASHNFICTALLEDDNIVAKGGAQGVYCFALRKEKMAFALKVLSGAEHVWPFLVANLLEQIHYDNKDTIERLHKLRSKTVVNDAGVPVGKSTVHLVNECNKMEGFHA</sequence>
<dbReference type="Pfam" id="PF06089">
    <property type="entry name" value="Asparaginase_II"/>
    <property type="match status" value="1"/>
</dbReference>
<proteinExistence type="predicted"/>
<name>A0A4R6U3J7_9BACI</name>
<dbReference type="PANTHER" id="PTHR42110">
    <property type="entry name" value="L-ASPARAGINASE, PUTATIVE (AFU_ORTHOLOGUE AFUA_3G11890)-RELATED"/>
    <property type="match status" value="1"/>
</dbReference>
<gene>
    <name evidence="1" type="ORF">EV213_10445</name>
</gene>
<protein>
    <submittedName>
        <fullName evidence="1">Asparaginase</fullName>
    </submittedName>
</protein>
<dbReference type="InterPro" id="IPR010349">
    <property type="entry name" value="Asparaginase_II"/>
</dbReference>